<gene>
    <name evidence="1" type="ORF">BET10_00475</name>
</gene>
<name>A0A1S1MJU1_9GAMM</name>
<dbReference type="EMBL" id="MKJU01000035">
    <property type="protein sequence ID" value="OHU87235.1"/>
    <property type="molecule type" value="Genomic_DNA"/>
</dbReference>
<evidence type="ECO:0000313" key="1">
    <source>
        <dbReference type="EMBL" id="OHU87235.1"/>
    </source>
</evidence>
<protein>
    <submittedName>
        <fullName evidence="1">Glycerol-3-phosphate dehydrogenase</fullName>
    </submittedName>
</protein>
<comment type="caution">
    <text evidence="1">The sequence shown here is derived from an EMBL/GenBank/DDBJ whole genome shotgun (WGS) entry which is preliminary data.</text>
</comment>
<dbReference type="AlphaFoldDB" id="A0A1S1MJU1"/>
<accession>A0A1S1MJU1</accession>
<reference evidence="1 2" key="1">
    <citation type="submission" date="2016-09" db="EMBL/GenBank/DDBJ databases">
        <title>Pseudoalteromonas amylolytica sp. nov., isolated from the surface seawater.</title>
        <authorList>
            <person name="Wu Y.-H."/>
            <person name="Cheng H."/>
            <person name="Jin X.-B."/>
            <person name="Wang C.-S."/>
            <person name="Xu X.-W."/>
        </authorList>
    </citation>
    <scope>NUCLEOTIDE SEQUENCE [LARGE SCALE GENOMIC DNA]</scope>
    <source>
        <strain evidence="1 2">JW1</strain>
    </source>
</reference>
<evidence type="ECO:0000313" key="2">
    <source>
        <dbReference type="Proteomes" id="UP000179786"/>
    </source>
</evidence>
<dbReference type="RefSeq" id="WP_070987830.1">
    <property type="nucleotide sequence ID" value="NZ_MKJU01000035.1"/>
</dbReference>
<proteinExistence type="predicted"/>
<dbReference type="STRING" id="1859457.BET10_00475"/>
<organism evidence="1 2">
    <name type="scientific">Pseudoalteromonas amylolytica</name>
    <dbReference type="NCBI Taxonomy" id="1859457"/>
    <lineage>
        <taxon>Bacteria</taxon>
        <taxon>Pseudomonadati</taxon>
        <taxon>Pseudomonadota</taxon>
        <taxon>Gammaproteobacteria</taxon>
        <taxon>Alteromonadales</taxon>
        <taxon>Pseudoalteromonadaceae</taxon>
        <taxon>Pseudoalteromonas</taxon>
    </lineage>
</organism>
<dbReference type="Pfam" id="PF11747">
    <property type="entry name" value="RebB"/>
    <property type="match status" value="1"/>
</dbReference>
<sequence length="96" mass="9955">MAVHSALVDAAPTSVNGQITDTVTQVNTKVLGDSPAQVMGNLMIYTSQALANAAYNASQQQAQEGIDEQAATAMAISTLFDVDTAASGVVIEKIYH</sequence>
<dbReference type="Proteomes" id="UP000179786">
    <property type="component" value="Unassembled WGS sequence"/>
</dbReference>
<dbReference type="InterPro" id="IPR021070">
    <property type="entry name" value="Killing_trait_RebB"/>
</dbReference>
<keyword evidence="2" id="KW-1185">Reference proteome</keyword>